<gene>
    <name evidence="1" type="ORF">PXEA_LOCUS7531</name>
</gene>
<keyword evidence="2" id="KW-1185">Reference proteome</keyword>
<comment type="caution">
    <text evidence="1">The sequence shown here is derived from an EMBL/GenBank/DDBJ whole genome shotgun (WGS) entry which is preliminary data.</text>
</comment>
<dbReference type="Proteomes" id="UP000784294">
    <property type="component" value="Unassembled WGS sequence"/>
</dbReference>
<proteinExistence type="predicted"/>
<sequence length="125" mass="13524">MCSMCITSVFHNSVYTCAYPIGHPLTHLYAVPSHLPFEYAFVFTNVGGQAVVLSMPTLRRRDLIPLLDSSDVVAVASVLLAEPGSCGNLSPQHDSTIADRIVLAPGLGFYQLAPGQKWFDIVSET</sequence>
<evidence type="ECO:0000313" key="2">
    <source>
        <dbReference type="Proteomes" id="UP000784294"/>
    </source>
</evidence>
<name>A0A3S5BQV2_9PLAT</name>
<protein>
    <submittedName>
        <fullName evidence="1">Uncharacterized protein</fullName>
    </submittedName>
</protein>
<accession>A0A3S5BQV2</accession>
<organism evidence="1 2">
    <name type="scientific">Protopolystoma xenopodis</name>
    <dbReference type="NCBI Taxonomy" id="117903"/>
    <lineage>
        <taxon>Eukaryota</taxon>
        <taxon>Metazoa</taxon>
        <taxon>Spiralia</taxon>
        <taxon>Lophotrochozoa</taxon>
        <taxon>Platyhelminthes</taxon>
        <taxon>Monogenea</taxon>
        <taxon>Polyopisthocotylea</taxon>
        <taxon>Polystomatidea</taxon>
        <taxon>Polystomatidae</taxon>
        <taxon>Protopolystoma</taxon>
    </lineage>
</organism>
<dbReference type="AlphaFoldDB" id="A0A3S5BQV2"/>
<evidence type="ECO:0000313" key="1">
    <source>
        <dbReference type="EMBL" id="VEL14091.1"/>
    </source>
</evidence>
<reference evidence="1" key="1">
    <citation type="submission" date="2018-11" db="EMBL/GenBank/DDBJ databases">
        <authorList>
            <consortium name="Pathogen Informatics"/>
        </authorList>
    </citation>
    <scope>NUCLEOTIDE SEQUENCE</scope>
</reference>
<dbReference type="EMBL" id="CAAALY010019960">
    <property type="protein sequence ID" value="VEL14091.1"/>
    <property type="molecule type" value="Genomic_DNA"/>
</dbReference>